<dbReference type="PANTHER" id="PTHR44227:SF3">
    <property type="entry name" value="PROTEIN O-MANNOSYL-TRANSFERASE TMTC4"/>
    <property type="match status" value="1"/>
</dbReference>
<dbReference type="InterPro" id="IPR019734">
    <property type="entry name" value="TPR_rpt"/>
</dbReference>
<gene>
    <name evidence="5" type="ORF">PGLA1383_LOCUS41253</name>
</gene>
<dbReference type="PROSITE" id="PS50005">
    <property type="entry name" value="TPR"/>
    <property type="match status" value="1"/>
</dbReference>
<evidence type="ECO:0000256" key="1">
    <source>
        <dbReference type="ARBA" id="ARBA00022737"/>
    </source>
</evidence>
<keyword evidence="4" id="KW-0472">Membrane</keyword>
<dbReference type="Gene3D" id="1.25.40.10">
    <property type="entry name" value="Tetratricopeptide repeat domain"/>
    <property type="match status" value="2"/>
</dbReference>
<dbReference type="SMART" id="SM00028">
    <property type="entry name" value="TPR"/>
    <property type="match status" value="3"/>
</dbReference>
<keyword evidence="2 3" id="KW-0802">TPR repeat</keyword>
<feature type="transmembrane region" description="Helical" evidence="4">
    <location>
        <begin position="62"/>
        <end position="80"/>
    </location>
</feature>
<feature type="transmembrane region" description="Helical" evidence="4">
    <location>
        <begin position="100"/>
        <end position="122"/>
    </location>
</feature>
<keyword evidence="1" id="KW-0677">Repeat</keyword>
<dbReference type="PANTHER" id="PTHR44227">
    <property type="match status" value="1"/>
</dbReference>
<dbReference type="EMBL" id="CAJNNV010028306">
    <property type="protein sequence ID" value="CAE8624061.1"/>
    <property type="molecule type" value="Genomic_DNA"/>
</dbReference>
<feature type="transmembrane region" description="Helical" evidence="4">
    <location>
        <begin position="285"/>
        <end position="303"/>
    </location>
</feature>
<accession>A0A813GB91</accession>
<dbReference type="InterPro" id="IPR011990">
    <property type="entry name" value="TPR-like_helical_dom_sf"/>
</dbReference>
<evidence type="ECO:0000256" key="2">
    <source>
        <dbReference type="ARBA" id="ARBA00022803"/>
    </source>
</evidence>
<comment type="caution">
    <text evidence="5">The sequence shown here is derived from an EMBL/GenBank/DDBJ whole genome shotgun (WGS) entry which is preliminary data.</text>
</comment>
<organism evidence="5 6">
    <name type="scientific">Polarella glacialis</name>
    <name type="common">Dinoflagellate</name>
    <dbReference type="NCBI Taxonomy" id="89957"/>
    <lineage>
        <taxon>Eukaryota</taxon>
        <taxon>Sar</taxon>
        <taxon>Alveolata</taxon>
        <taxon>Dinophyceae</taxon>
        <taxon>Suessiales</taxon>
        <taxon>Suessiaceae</taxon>
        <taxon>Polarella</taxon>
    </lineage>
</organism>
<proteinExistence type="predicted"/>
<feature type="transmembrane region" description="Helical" evidence="4">
    <location>
        <begin position="255"/>
        <end position="273"/>
    </location>
</feature>
<evidence type="ECO:0000313" key="5">
    <source>
        <dbReference type="EMBL" id="CAE8624061.1"/>
    </source>
</evidence>
<dbReference type="Proteomes" id="UP000654075">
    <property type="component" value="Unassembled WGS sequence"/>
</dbReference>
<dbReference type="SUPFAM" id="SSF48452">
    <property type="entry name" value="TPR-like"/>
    <property type="match status" value="1"/>
</dbReference>
<dbReference type="OrthoDB" id="433043at2759"/>
<feature type="transmembrane region" description="Helical" evidence="4">
    <location>
        <begin position="30"/>
        <end position="50"/>
    </location>
</feature>
<dbReference type="InterPro" id="IPR052346">
    <property type="entry name" value="O-mannosyl-transferase_TMTC"/>
</dbReference>
<keyword evidence="4" id="KW-0812">Transmembrane</keyword>
<feature type="transmembrane region" description="Helical" evidence="4">
    <location>
        <begin position="224"/>
        <end position="243"/>
    </location>
</feature>
<sequence>MKVSHSTCSALAFAGSWVFCREAGLKSETSAWQALSCFFGAALFAVHPMCVQTASWSSCLPYLWATSLSWLSALLYFGTFRAAAKQQGATQAWTLALLSALFYFAAAMCKAATLTLPAVLLLSRAAMSSPRGIVSRFDVPLWTAALAALRLAATAAGDGPGSDEIQTTVVDLDLWDNILRAAVSVFLYPWRALELCLVVAGGAVPGVRPVALQGLSDGQRQQGFLALAAVAFTVLLALEALGLPGARRLSVRVSAAAWLAYLALIAPCLQIVCQHGDPVWYADRYGYLPLALILPLLVAATIGRCRGPRARFFVCAALGPVLLSLARQSSMACDRWRSGVELWSAAAADETKWPEFHHQLGVSLASGRRFSEAEGALRTAWELRPEALTAKALGHVLGLERPARGIEWFEKALGLASEAPSGAEQKKRQKAAGLSTAQAASLYHDLAVLNSRLPKPDLERVALLYRQSLQLAPSRAVTQENCGITLAVAGRHGEAAGYLQAAKRLGRDTPELHSGLGAVRYAQRKLKKAAVSFGRALELRPGWTEAEENLRAVQSEIAEQKR</sequence>
<evidence type="ECO:0000256" key="3">
    <source>
        <dbReference type="PROSITE-ProRule" id="PRU00339"/>
    </source>
</evidence>
<evidence type="ECO:0000256" key="4">
    <source>
        <dbReference type="SAM" id="Phobius"/>
    </source>
</evidence>
<reference evidence="5" key="1">
    <citation type="submission" date="2021-02" db="EMBL/GenBank/DDBJ databases">
        <authorList>
            <person name="Dougan E. K."/>
            <person name="Rhodes N."/>
            <person name="Thang M."/>
            <person name="Chan C."/>
        </authorList>
    </citation>
    <scope>NUCLEOTIDE SEQUENCE</scope>
</reference>
<keyword evidence="4" id="KW-1133">Transmembrane helix</keyword>
<feature type="repeat" description="TPR" evidence="3">
    <location>
        <begin position="510"/>
        <end position="543"/>
    </location>
</feature>
<name>A0A813GB91_POLGL</name>
<evidence type="ECO:0000313" key="6">
    <source>
        <dbReference type="Proteomes" id="UP000654075"/>
    </source>
</evidence>
<keyword evidence="6" id="KW-1185">Reference proteome</keyword>
<dbReference type="AlphaFoldDB" id="A0A813GB91"/>
<protein>
    <submittedName>
        <fullName evidence="5">Uncharacterized protein</fullName>
    </submittedName>
</protein>